<name>A0A4U5MFM6_STECR</name>
<organism evidence="7 8">
    <name type="scientific">Steinernema carpocapsae</name>
    <name type="common">Entomopathogenic nematode</name>
    <dbReference type="NCBI Taxonomy" id="34508"/>
    <lineage>
        <taxon>Eukaryota</taxon>
        <taxon>Metazoa</taxon>
        <taxon>Ecdysozoa</taxon>
        <taxon>Nematoda</taxon>
        <taxon>Chromadorea</taxon>
        <taxon>Rhabditida</taxon>
        <taxon>Tylenchina</taxon>
        <taxon>Panagrolaimomorpha</taxon>
        <taxon>Strongyloidoidea</taxon>
        <taxon>Steinernematidae</taxon>
        <taxon>Steinernema</taxon>
    </lineage>
</organism>
<keyword evidence="2" id="KW-0547">Nucleotide-binding</keyword>
<dbReference type="SMART" id="SM00983">
    <property type="entry name" value="TPK_B1_binding"/>
    <property type="match status" value="1"/>
</dbReference>
<comment type="caution">
    <text evidence="7">The sequence shown here is derived from an EMBL/GenBank/DDBJ whole genome shotgun (WGS) entry which is preliminary data.</text>
</comment>
<dbReference type="PANTHER" id="PTHR13622">
    <property type="entry name" value="THIAMIN PYROPHOSPHOKINASE"/>
    <property type="match status" value="1"/>
</dbReference>
<keyword evidence="3" id="KW-0418">Kinase</keyword>
<evidence type="ECO:0000313" key="7">
    <source>
        <dbReference type="EMBL" id="TKR67942.1"/>
    </source>
</evidence>
<dbReference type="InterPro" id="IPR036759">
    <property type="entry name" value="TPK_catalytic_sf"/>
</dbReference>
<feature type="domain" description="Thiamin pyrophosphokinase thiamin-binding" evidence="6">
    <location>
        <begin position="194"/>
        <end position="260"/>
    </location>
</feature>
<reference evidence="7 8" key="1">
    <citation type="journal article" date="2015" name="Genome Biol.">
        <title>Comparative genomics of Steinernema reveals deeply conserved gene regulatory networks.</title>
        <authorList>
            <person name="Dillman A.R."/>
            <person name="Macchietto M."/>
            <person name="Porter C.F."/>
            <person name="Rogers A."/>
            <person name="Williams B."/>
            <person name="Antoshechkin I."/>
            <person name="Lee M.M."/>
            <person name="Goodwin Z."/>
            <person name="Lu X."/>
            <person name="Lewis E.E."/>
            <person name="Goodrich-Blair H."/>
            <person name="Stock S.P."/>
            <person name="Adams B.J."/>
            <person name="Sternberg P.W."/>
            <person name="Mortazavi A."/>
        </authorList>
    </citation>
    <scope>NUCLEOTIDE SEQUENCE [LARGE SCALE GENOMIC DNA]</scope>
    <source>
        <strain evidence="7 8">ALL</strain>
    </source>
</reference>
<dbReference type="STRING" id="34508.A0A4U5MFM6"/>
<evidence type="ECO:0000256" key="3">
    <source>
        <dbReference type="ARBA" id="ARBA00022777"/>
    </source>
</evidence>
<keyword evidence="5" id="KW-0732">Signal</keyword>
<dbReference type="GO" id="GO:0016301">
    <property type="term" value="F:kinase activity"/>
    <property type="evidence" value="ECO:0007669"/>
    <property type="project" value="UniProtKB-KW"/>
</dbReference>
<dbReference type="OrthoDB" id="25149at2759"/>
<dbReference type="Gene3D" id="2.60.120.320">
    <property type="entry name" value="Thiamin pyrophosphokinase, thiamin-binding domain"/>
    <property type="match status" value="1"/>
</dbReference>
<dbReference type="GO" id="GO:0009229">
    <property type="term" value="P:thiamine diphosphate biosynthetic process"/>
    <property type="evidence" value="ECO:0007669"/>
    <property type="project" value="InterPro"/>
</dbReference>
<dbReference type="CDD" id="cd07995">
    <property type="entry name" value="TPK"/>
    <property type="match status" value="1"/>
</dbReference>
<proteinExistence type="predicted"/>
<dbReference type="PANTHER" id="PTHR13622:SF8">
    <property type="entry name" value="THIAMIN PYROPHOSPHOKINASE 1"/>
    <property type="match status" value="1"/>
</dbReference>
<evidence type="ECO:0000256" key="5">
    <source>
        <dbReference type="SAM" id="SignalP"/>
    </source>
</evidence>
<dbReference type="Proteomes" id="UP000298663">
    <property type="component" value="Unassembled WGS sequence"/>
</dbReference>
<keyword evidence="1" id="KW-0808">Transferase</keyword>
<dbReference type="InterPro" id="IPR036371">
    <property type="entry name" value="TPK_B1-bd_sf"/>
</dbReference>
<dbReference type="NCBIfam" id="TIGR01378">
    <property type="entry name" value="thi_PPkinase"/>
    <property type="match status" value="1"/>
</dbReference>
<dbReference type="FunFam" id="2.60.120.320:FF:000001">
    <property type="entry name" value="Thiamine pyrophosphokinase"/>
    <property type="match status" value="1"/>
</dbReference>
<evidence type="ECO:0000313" key="8">
    <source>
        <dbReference type="Proteomes" id="UP000298663"/>
    </source>
</evidence>
<sequence length="270" mass="30406">MIRFLAALLLVSSTFGIGNLNDKLSREQTQIFDLSRFLKDSTKCAVIYGANESPEKEAIPTLWKAIWNQAPIRFCIDHGANRLFHHKNEGFEAPTKITGKLDRLDEETKKYFEEKETQMEETYDDEESDTLSTLKSLASEDLDNVTMIVILGGFSGRFDRVLGDLDALVRANALFSMPTVVLNARNLITVLPKGDLALKMDRELLSGTTGFLPILQEKTVVTSAGFKWNLNNEEMKIGERVSTSNQMESDRLEFNTTAPLVFTVEIRESI</sequence>
<dbReference type="AlphaFoldDB" id="A0A4U5MFM6"/>
<dbReference type="SUPFAM" id="SSF63862">
    <property type="entry name" value="Thiamin pyrophosphokinase, substrate-binding domain"/>
    <property type="match status" value="1"/>
</dbReference>
<dbReference type="InterPro" id="IPR006282">
    <property type="entry name" value="Thi_PPkinase"/>
</dbReference>
<reference evidence="7 8" key="2">
    <citation type="journal article" date="2019" name="G3 (Bethesda)">
        <title>Hybrid Assembly of the Genome of the Entomopathogenic Nematode Steinernema carpocapsae Identifies the X-Chromosome.</title>
        <authorList>
            <person name="Serra L."/>
            <person name="Macchietto M."/>
            <person name="Macias-Munoz A."/>
            <person name="McGill C.J."/>
            <person name="Rodriguez I.M."/>
            <person name="Rodriguez B."/>
            <person name="Murad R."/>
            <person name="Mortazavi A."/>
        </authorList>
    </citation>
    <scope>NUCLEOTIDE SEQUENCE [LARGE SCALE GENOMIC DNA]</scope>
    <source>
        <strain evidence="7 8">ALL</strain>
    </source>
</reference>
<keyword evidence="4" id="KW-0067">ATP-binding</keyword>
<dbReference type="Pfam" id="PF04265">
    <property type="entry name" value="TPK_B1_binding"/>
    <property type="match status" value="1"/>
</dbReference>
<protein>
    <recommendedName>
        <fullName evidence="6">Thiamin pyrophosphokinase thiamin-binding domain-containing protein</fullName>
    </recommendedName>
</protein>
<gene>
    <name evidence="7" type="ORF">L596_024012</name>
</gene>
<dbReference type="EMBL" id="AZBU02000008">
    <property type="protein sequence ID" value="TKR67942.1"/>
    <property type="molecule type" value="Genomic_DNA"/>
</dbReference>
<accession>A0A4U5MFM6</accession>
<dbReference type="GO" id="GO:0030975">
    <property type="term" value="F:thiamine binding"/>
    <property type="evidence" value="ECO:0007669"/>
    <property type="project" value="InterPro"/>
</dbReference>
<evidence type="ECO:0000256" key="2">
    <source>
        <dbReference type="ARBA" id="ARBA00022741"/>
    </source>
</evidence>
<evidence type="ECO:0000259" key="6">
    <source>
        <dbReference type="SMART" id="SM00983"/>
    </source>
</evidence>
<dbReference type="Pfam" id="PF04263">
    <property type="entry name" value="TPK_catalytic"/>
    <property type="match status" value="1"/>
</dbReference>
<evidence type="ECO:0000256" key="1">
    <source>
        <dbReference type="ARBA" id="ARBA00022679"/>
    </source>
</evidence>
<keyword evidence="8" id="KW-1185">Reference proteome</keyword>
<dbReference type="SUPFAM" id="SSF63999">
    <property type="entry name" value="Thiamin pyrophosphokinase, catalytic domain"/>
    <property type="match status" value="1"/>
</dbReference>
<evidence type="ECO:0000256" key="4">
    <source>
        <dbReference type="ARBA" id="ARBA00022840"/>
    </source>
</evidence>
<feature type="chain" id="PRO_5020387807" description="Thiamin pyrophosphokinase thiamin-binding domain-containing protein" evidence="5">
    <location>
        <begin position="17"/>
        <end position="270"/>
    </location>
</feature>
<dbReference type="InterPro" id="IPR007371">
    <property type="entry name" value="TPK_catalytic"/>
</dbReference>
<dbReference type="GO" id="GO:0005524">
    <property type="term" value="F:ATP binding"/>
    <property type="evidence" value="ECO:0007669"/>
    <property type="project" value="UniProtKB-KW"/>
</dbReference>
<dbReference type="InterPro" id="IPR007373">
    <property type="entry name" value="Thiamin_PyroPKinase_B1-bd"/>
</dbReference>
<dbReference type="Gene3D" id="3.40.50.10240">
    <property type="entry name" value="Thiamin pyrophosphokinase, catalytic domain"/>
    <property type="match status" value="1"/>
</dbReference>
<dbReference type="GO" id="GO:0006772">
    <property type="term" value="P:thiamine metabolic process"/>
    <property type="evidence" value="ECO:0007669"/>
    <property type="project" value="InterPro"/>
</dbReference>
<dbReference type="GO" id="GO:0004788">
    <property type="term" value="F:thiamine diphosphokinase activity"/>
    <property type="evidence" value="ECO:0007669"/>
    <property type="project" value="InterPro"/>
</dbReference>
<feature type="signal peptide" evidence="5">
    <location>
        <begin position="1"/>
        <end position="16"/>
    </location>
</feature>